<feature type="compositionally biased region" description="Low complexity" evidence="1">
    <location>
        <begin position="876"/>
        <end position="885"/>
    </location>
</feature>
<reference evidence="2 3" key="1">
    <citation type="submission" date="2014-04" db="EMBL/GenBank/DDBJ databases">
        <authorList>
            <consortium name="DOE Joint Genome Institute"/>
            <person name="Kuo A."/>
            <person name="Gay G."/>
            <person name="Dore J."/>
            <person name="Kohler A."/>
            <person name="Nagy L.G."/>
            <person name="Floudas D."/>
            <person name="Copeland A."/>
            <person name="Barry K.W."/>
            <person name="Cichocki N."/>
            <person name="Veneault-Fourrey C."/>
            <person name="LaButti K."/>
            <person name="Lindquist E.A."/>
            <person name="Lipzen A."/>
            <person name="Lundell T."/>
            <person name="Morin E."/>
            <person name="Murat C."/>
            <person name="Sun H."/>
            <person name="Tunlid A."/>
            <person name="Henrissat B."/>
            <person name="Grigoriev I.V."/>
            <person name="Hibbett D.S."/>
            <person name="Martin F."/>
            <person name="Nordberg H.P."/>
            <person name="Cantor M.N."/>
            <person name="Hua S.X."/>
        </authorList>
    </citation>
    <scope>NUCLEOTIDE SEQUENCE [LARGE SCALE GENOMIC DNA]</scope>
    <source>
        <strain evidence="3">h7</strain>
    </source>
</reference>
<evidence type="ECO:0000313" key="2">
    <source>
        <dbReference type="EMBL" id="KIM49187.1"/>
    </source>
</evidence>
<name>A0A0C2Z7T6_HEBCY</name>
<dbReference type="STRING" id="686832.A0A0C2Z7T6"/>
<protein>
    <recommendedName>
        <fullName evidence="4">Sfi1 spindle body domain-containing protein</fullName>
    </recommendedName>
</protein>
<feature type="region of interest" description="Disordered" evidence="1">
    <location>
        <begin position="1"/>
        <end position="26"/>
    </location>
</feature>
<evidence type="ECO:0000313" key="3">
    <source>
        <dbReference type="Proteomes" id="UP000053424"/>
    </source>
</evidence>
<dbReference type="AlphaFoldDB" id="A0A0C2Z7T6"/>
<reference evidence="3" key="2">
    <citation type="submission" date="2015-01" db="EMBL/GenBank/DDBJ databases">
        <title>Evolutionary Origins and Diversification of the Mycorrhizal Mutualists.</title>
        <authorList>
            <consortium name="DOE Joint Genome Institute"/>
            <consortium name="Mycorrhizal Genomics Consortium"/>
            <person name="Kohler A."/>
            <person name="Kuo A."/>
            <person name="Nagy L.G."/>
            <person name="Floudas D."/>
            <person name="Copeland A."/>
            <person name="Barry K.W."/>
            <person name="Cichocki N."/>
            <person name="Veneault-Fourrey C."/>
            <person name="LaButti K."/>
            <person name="Lindquist E.A."/>
            <person name="Lipzen A."/>
            <person name="Lundell T."/>
            <person name="Morin E."/>
            <person name="Murat C."/>
            <person name="Riley R."/>
            <person name="Ohm R."/>
            <person name="Sun H."/>
            <person name="Tunlid A."/>
            <person name="Henrissat B."/>
            <person name="Grigoriev I.V."/>
            <person name="Hibbett D.S."/>
            <person name="Martin F."/>
        </authorList>
    </citation>
    <scope>NUCLEOTIDE SEQUENCE [LARGE SCALE GENOMIC DNA]</scope>
    <source>
        <strain evidence="3">h7</strain>
    </source>
</reference>
<proteinExistence type="predicted"/>
<sequence>MHRFQPTRASPPIKAPASSKYGASESGHDFVAPELQHLSPDDIDILDAVIERAGSAATTFFTIFKAYSDVLQERGLDPQEVVYYGKLLKLGTLKGRNWGEKWGMVKAQVEQKLHDRPNLDPESLRSESDVQLLLPNPRRQTIRKSQAIAQPERKEIHRPFLSSDGGRLSREKIASQTKFLPDTKDIHILSSIADRGNSTKFSAPMLGTDDDGESSSPVPPSYKSTILDGTLIVPPQREGTGLSKPGSTGPAPFLRKVLAIPKEPRKVVNLDDAWKNIRLEQDEKVADKFREDMLVARCWEIWRQGFIWITTTHQQIGEARDNLLEFNKRYVKLALKQWQAKLKHKRQMAWRQDMRQRMKIIKTKSELRLLKDAWAKWRQLNLSHRADVYYQQSLASRYFSRWKGRLVTLDNLDSVADDFARVVYSRTLEKFWLNWKEITSLRRDEHIMVQRIECRITANSFDLWRMRIEQVRTADTFKAKSTMKHAVCVWMKAVGRLRGLDRRVEKYLVRRDEFLLRAIIRIWRARMRDVATTFFNRTNFRLVSGTLIRWREVLATHENAYNYAVKYNEVHLQARMLLLWRLRLRDASQSAKVARWANKFFAMRRSWNLWLAAVDERKRQKRLKLWEEARACKIFNDWKGRTIKQKYFKQCEAVMRDCIEKIVLLSENLIEHLDTLDQPSYRSQIAAALQKWQACRRQHFEEASLLENYLLVKREDVIRRAFYTWLTAKRAAEHRRLTHQRKEAHLRQVAITSAWEKWRERFKDERLRPLEYQVILANQKNVLLHSISTWIAKTESLPAVRFHSRHLKEKFFKKWRNAMPNALRARKARETDRKNTLAKAFEKWTQAYQTKITLKAVERAKYLRLPPASRRQPLIRSRPLRPSSSEDFPRRYMQASGSDEHSTEFAPPRRPLIPHKDFVQPKIALSEQSATRSEYAPSIARQSSPVRSIVSMPDRRSKSPHFSRAPTSPSDAGIDGGRLWSAIKDLKQPRRPRNL</sequence>
<feature type="region of interest" description="Disordered" evidence="1">
    <location>
        <begin position="926"/>
        <end position="978"/>
    </location>
</feature>
<dbReference type="HOGENOM" id="CLU_012263_0_0_1"/>
<dbReference type="OrthoDB" id="1933281at2759"/>
<feature type="region of interest" description="Disordered" evidence="1">
    <location>
        <begin position="197"/>
        <end position="220"/>
    </location>
</feature>
<keyword evidence="3" id="KW-1185">Reference proteome</keyword>
<dbReference type="Proteomes" id="UP000053424">
    <property type="component" value="Unassembled WGS sequence"/>
</dbReference>
<dbReference type="EMBL" id="KN831768">
    <property type="protein sequence ID" value="KIM49187.1"/>
    <property type="molecule type" value="Genomic_DNA"/>
</dbReference>
<evidence type="ECO:0000256" key="1">
    <source>
        <dbReference type="SAM" id="MobiDB-lite"/>
    </source>
</evidence>
<organism evidence="2 3">
    <name type="scientific">Hebeloma cylindrosporum</name>
    <dbReference type="NCBI Taxonomy" id="76867"/>
    <lineage>
        <taxon>Eukaryota</taxon>
        <taxon>Fungi</taxon>
        <taxon>Dikarya</taxon>
        <taxon>Basidiomycota</taxon>
        <taxon>Agaricomycotina</taxon>
        <taxon>Agaricomycetes</taxon>
        <taxon>Agaricomycetidae</taxon>
        <taxon>Agaricales</taxon>
        <taxon>Agaricineae</taxon>
        <taxon>Hymenogastraceae</taxon>
        <taxon>Hebeloma</taxon>
    </lineage>
</organism>
<gene>
    <name evidence="2" type="ORF">M413DRAFT_21452</name>
</gene>
<feature type="region of interest" description="Disordered" evidence="1">
    <location>
        <begin position="876"/>
        <end position="914"/>
    </location>
</feature>
<accession>A0A0C2Z7T6</accession>
<evidence type="ECO:0008006" key="4">
    <source>
        <dbReference type="Google" id="ProtNLM"/>
    </source>
</evidence>